<dbReference type="PANTHER" id="PTHR10491:SF4">
    <property type="entry name" value="METHIONINE ADENOSYLTRANSFERASE 2 SUBUNIT BETA"/>
    <property type="match status" value="1"/>
</dbReference>
<dbReference type="PATRIC" id="fig|706587.4.peg.622"/>
<dbReference type="KEGG" id="dti:Desti_0546"/>
<dbReference type="EMBL" id="CP003360">
    <property type="protein sequence ID" value="AFM23279.1"/>
    <property type="molecule type" value="Genomic_DNA"/>
</dbReference>
<comment type="pathway">
    <text evidence="1 6">Carbohydrate biosynthesis; dTDP-L-rhamnose biosynthesis.</text>
</comment>
<dbReference type="eggNOG" id="COG1091">
    <property type="taxonomic scope" value="Bacteria"/>
</dbReference>
<dbReference type="STRING" id="706587.Desti_0546"/>
<comment type="catalytic activity">
    <reaction evidence="5">
        <text>dTDP-beta-L-rhamnose + NADP(+) = dTDP-4-dehydro-beta-L-rhamnose + NADPH + H(+)</text>
        <dbReference type="Rhea" id="RHEA:21796"/>
        <dbReference type="ChEBI" id="CHEBI:15378"/>
        <dbReference type="ChEBI" id="CHEBI:57510"/>
        <dbReference type="ChEBI" id="CHEBI:57783"/>
        <dbReference type="ChEBI" id="CHEBI:58349"/>
        <dbReference type="ChEBI" id="CHEBI:62830"/>
        <dbReference type="EC" id="1.1.1.133"/>
    </reaction>
</comment>
<gene>
    <name evidence="8" type="ordered locus">Desti_0546</name>
</gene>
<accession>I4C138</accession>
<comment type="similarity">
    <text evidence="2 6">Belongs to the dTDP-4-dehydrorhamnose reductase family.</text>
</comment>
<evidence type="ECO:0000256" key="1">
    <source>
        <dbReference type="ARBA" id="ARBA00004781"/>
    </source>
</evidence>
<evidence type="ECO:0000313" key="8">
    <source>
        <dbReference type="EMBL" id="AFM23279.1"/>
    </source>
</evidence>
<dbReference type="UniPathway" id="UPA00124"/>
<dbReference type="InterPro" id="IPR036291">
    <property type="entry name" value="NAD(P)-bd_dom_sf"/>
</dbReference>
<dbReference type="Proteomes" id="UP000006055">
    <property type="component" value="Chromosome"/>
</dbReference>
<dbReference type="GO" id="GO:0019305">
    <property type="term" value="P:dTDP-rhamnose biosynthetic process"/>
    <property type="evidence" value="ECO:0007669"/>
    <property type="project" value="UniProtKB-UniPathway"/>
</dbReference>
<dbReference type="Gene3D" id="3.40.50.720">
    <property type="entry name" value="NAD(P)-binding Rossmann-like Domain"/>
    <property type="match status" value="1"/>
</dbReference>
<dbReference type="Gene3D" id="3.90.25.10">
    <property type="entry name" value="UDP-galactose 4-epimerase, domain 1"/>
    <property type="match status" value="1"/>
</dbReference>
<name>I4C138_DESTA</name>
<evidence type="ECO:0000256" key="6">
    <source>
        <dbReference type="RuleBase" id="RU364082"/>
    </source>
</evidence>
<evidence type="ECO:0000259" key="7">
    <source>
        <dbReference type="Pfam" id="PF04321"/>
    </source>
</evidence>
<evidence type="ECO:0000313" key="9">
    <source>
        <dbReference type="Proteomes" id="UP000006055"/>
    </source>
</evidence>
<comment type="function">
    <text evidence="6">Catalyzes the reduction of dTDP-6-deoxy-L-lyxo-4-hexulose to yield dTDP-L-rhamnose.</text>
</comment>
<dbReference type="EC" id="1.1.1.133" evidence="3 6"/>
<dbReference type="InterPro" id="IPR029903">
    <property type="entry name" value="RmlD-like-bd"/>
</dbReference>
<dbReference type="PANTHER" id="PTHR10491">
    <property type="entry name" value="DTDP-4-DEHYDRORHAMNOSE REDUCTASE"/>
    <property type="match status" value="1"/>
</dbReference>
<dbReference type="RefSeq" id="WP_014808437.1">
    <property type="nucleotide sequence ID" value="NC_018025.1"/>
</dbReference>
<evidence type="ECO:0000256" key="5">
    <source>
        <dbReference type="ARBA" id="ARBA00048200"/>
    </source>
</evidence>
<evidence type="ECO:0000256" key="3">
    <source>
        <dbReference type="ARBA" id="ARBA00012929"/>
    </source>
</evidence>
<dbReference type="CDD" id="cd05254">
    <property type="entry name" value="dTDP_HR_like_SDR_e"/>
    <property type="match status" value="1"/>
</dbReference>
<dbReference type="AlphaFoldDB" id="I4C138"/>
<protein>
    <recommendedName>
        <fullName evidence="4 6">dTDP-4-dehydrorhamnose reductase</fullName>
        <ecNumber evidence="3 6">1.1.1.133</ecNumber>
    </recommendedName>
</protein>
<feature type="domain" description="RmlD-like substrate binding" evidence="7">
    <location>
        <begin position="8"/>
        <end position="284"/>
    </location>
</feature>
<dbReference type="GO" id="GO:0005829">
    <property type="term" value="C:cytosol"/>
    <property type="evidence" value="ECO:0007669"/>
    <property type="project" value="TreeGrafter"/>
</dbReference>
<dbReference type="Pfam" id="PF04321">
    <property type="entry name" value="RmlD_sub_bind"/>
    <property type="match status" value="1"/>
</dbReference>
<dbReference type="NCBIfam" id="TIGR01214">
    <property type="entry name" value="rmlD"/>
    <property type="match status" value="1"/>
</dbReference>
<dbReference type="HOGENOM" id="CLU_045518_1_2_7"/>
<dbReference type="SUPFAM" id="SSF51735">
    <property type="entry name" value="NAD(P)-binding Rossmann-fold domains"/>
    <property type="match status" value="1"/>
</dbReference>
<keyword evidence="6 8" id="KW-0560">Oxidoreductase</keyword>
<reference evidence="9" key="1">
    <citation type="submission" date="2012-06" db="EMBL/GenBank/DDBJ databases">
        <title>Complete sequence of chromosome of Desulfomonile tiedjei DSM 6799.</title>
        <authorList>
            <person name="Lucas S."/>
            <person name="Copeland A."/>
            <person name="Lapidus A."/>
            <person name="Glavina del Rio T."/>
            <person name="Dalin E."/>
            <person name="Tice H."/>
            <person name="Bruce D."/>
            <person name="Goodwin L."/>
            <person name="Pitluck S."/>
            <person name="Peters L."/>
            <person name="Ovchinnikova G."/>
            <person name="Zeytun A."/>
            <person name="Lu M."/>
            <person name="Kyrpides N."/>
            <person name="Mavromatis K."/>
            <person name="Ivanova N."/>
            <person name="Brettin T."/>
            <person name="Detter J.C."/>
            <person name="Han C."/>
            <person name="Larimer F."/>
            <person name="Land M."/>
            <person name="Hauser L."/>
            <person name="Markowitz V."/>
            <person name="Cheng J.-F."/>
            <person name="Hugenholtz P."/>
            <person name="Woyke T."/>
            <person name="Wu D."/>
            <person name="Spring S."/>
            <person name="Schroeder M."/>
            <person name="Brambilla E."/>
            <person name="Klenk H.-P."/>
            <person name="Eisen J.A."/>
        </authorList>
    </citation>
    <scope>NUCLEOTIDE SEQUENCE [LARGE SCALE GENOMIC DNA]</scope>
    <source>
        <strain evidence="9">ATCC 49306 / DSM 6799 / DCB-1</strain>
    </source>
</reference>
<evidence type="ECO:0000256" key="2">
    <source>
        <dbReference type="ARBA" id="ARBA00010944"/>
    </source>
</evidence>
<proteinExistence type="inferred from homology"/>
<keyword evidence="6" id="KW-0521">NADP</keyword>
<dbReference type="GO" id="GO:0008831">
    <property type="term" value="F:dTDP-4-dehydrorhamnose reductase activity"/>
    <property type="evidence" value="ECO:0007669"/>
    <property type="project" value="UniProtKB-EC"/>
</dbReference>
<organism evidence="8 9">
    <name type="scientific">Desulfomonile tiedjei (strain ATCC 49306 / DSM 6799 / DCB-1)</name>
    <dbReference type="NCBI Taxonomy" id="706587"/>
    <lineage>
        <taxon>Bacteria</taxon>
        <taxon>Pseudomonadati</taxon>
        <taxon>Thermodesulfobacteriota</taxon>
        <taxon>Desulfomonilia</taxon>
        <taxon>Desulfomonilales</taxon>
        <taxon>Desulfomonilaceae</taxon>
        <taxon>Desulfomonile</taxon>
    </lineage>
</organism>
<sequence length="290" mass="32026">MEKLREPVLLVGYRGMLGTELLKILQEQSIQTVAVDLKEMDITSRDSVNCAFEEFHPAVVLNASGFTDVDGCESQVETAFAVNAEGPANLAAASAKTGAFLIHVSTDYVFDGTRREPYREDDPLNPLGVYGKSKAAGEIRVREIIPENHCIVRTQWLFGLHGKNFVDTIIRLSGERDVLTIVDDQIGSPTYAPDLAEALVTLARMRGRGTFHVTNSGITSWYGFAAKIVEMAGRSTVIEPMKSSELQRPAPRPLYSVLDNTRFLSLCGYAPREWTAALQAYLKERKDGIQ</sequence>
<dbReference type="OrthoDB" id="9803892at2"/>
<evidence type="ECO:0000256" key="4">
    <source>
        <dbReference type="ARBA" id="ARBA00017099"/>
    </source>
</evidence>
<dbReference type="InterPro" id="IPR005913">
    <property type="entry name" value="dTDP_dehydrorham_reduct"/>
</dbReference>
<keyword evidence="9" id="KW-1185">Reference proteome</keyword>